<evidence type="ECO:0000313" key="2">
    <source>
        <dbReference type="Proteomes" id="UP000394068"/>
    </source>
</evidence>
<organism evidence="1 2">
    <name type="scientific">Streptococcus pseudoporcinus</name>
    <dbReference type="NCBI Taxonomy" id="361101"/>
    <lineage>
        <taxon>Bacteria</taxon>
        <taxon>Bacillati</taxon>
        <taxon>Bacillota</taxon>
        <taxon>Bacilli</taxon>
        <taxon>Lactobacillales</taxon>
        <taxon>Streptococcaceae</taxon>
        <taxon>Streptococcus</taxon>
    </lineage>
</organism>
<name>A0A4U9XVI7_9STRE</name>
<accession>A0A4U9XVI7</accession>
<reference evidence="1 2" key="1">
    <citation type="submission" date="2019-05" db="EMBL/GenBank/DDBJ databases">
        <authorList>
            <consortium name="Pathogen Informatics"/>
        </authorList>
    </citation>
    <scope>NUCLEOTIDE SEQUENCE [LARGE SCALE GENOMIC DNA]</scope>
    <source>
        <strain evidence="1 2">NCTC5386</strain>
    </source>
</reference>
<sequence>MKKDYIPYLRSKVGHDKVIRTFAGGLLANDKETYYSN</sequence>
<dbReference type="AlphaFoldDB" id="A0A4U9XVI7"/>
<gene>
    <name evidence="1" type="primary">mutT</name>
    <name evidence="1" type="ORF">NCTC5386_01553</name>
</gene>
<protein>
    <submittedName>
        <fullName evidence="1">MutT/nudix family protein</fullName>
    </submittedName>
</protein>
<evidence type="ECO:0000313" key="1">
    <source>
        <dbReference type="EMBL" id="VTS17252.1"/>
    </source>
</evidence>
<dbReference type="Proteomes" id="UP000394068">
    <property type="component" value="Unassembled WGS sequence"/>
</dbReference>
<proteinExistence type="predicted"/>
<dbReference type="EMBL" id="CABEHT010000001">
    <property type="protein sequence ID" value="VTS17252.1"/>
    <property type="molecule type" value="Genomic_DNA"/>
</dbReference>